<keyword evidence="5" id="KW-0677">Repeat</keyword>
<evidence type="ECO:0000256" key="2">
    <source>
        <dbReference type="ARBA" id="ARBA00004906"/>
    </source>
</evidence>
<dbReference type="PANTHER" id="PTHR23315:SF284">
    <property type="entry name" value="U-BOX DOMAIN-CONTAINING PROTEIN 7"/>
    <property type="match status" value="1"/>
</dbReference>
<dbReference type="SMART" id="SM00185">
    <property type="entry name" value="ARM"/>
    <property type="match status" value="3"/>
</dbReference>
<feature type="region of interest" description="Disordered" evidence="7">
    <location>
        <begin position="663"/>
        <end position="700"/>
    </location>
</feature>
<organism evidence="9 10">
    <name type="scientific">Rhododendron williamsianum</name>
    <dbReference type="NCBI Taxonomy" id="262921"/>
    <lineage>
        <taxon>Eukaryota</taxon>
        <taxon>Viridiplantae</taxon>
        <taxon>Streptophyta</taxon>
        <taxon>Embryophyta</taxon>
        <taxon>Tracheophyta</taxon>
        <taxon>Spermatophyta</taxon>
        <taxon>Magnoliopsida</taxon>
        <taxon>eudicotyledons</taxon>
        <taxon>Gunneridae</taxon>
        <taxon>Pentapetalae</taxon>
        <taxon>asterids</taxon>
        <taxon>Ericales</taxon>
        <taxon>Ericaceae</taxon>
        <taxon>Ericoideae</taxon>
        <taxon>Rhodoreae</taxon>
        <taxon>Rhododendron</taxon>
    </lineage>
</organism>
<feature type="compositionally biased region" description="Polar residues" evidence="7">
    <location>
        <begin position="182"/>
        <end position="193"/>
    </location>
</feature>
<dbReference type="InterPro" id="IPR000225">
    <property type="entry name" value="Armadillo"/>
</dbReference>
<evidence type="ECO:0000256" key="3">
    <source>
        <dbReference type="ARBA" id="ARBA00012483"/>
    </source>
</evidence>
<keyword evidence="4" id="KW-0808">Transferase</keyword>
<comment type="caution">
    <text evidence="9">The sequence shown here is derived from an EMBL/GenBank/DDBJ whole genome shotgun (WGS) entry which is preliminary data.</text>
</comment>
<dbReference type="GO" id="GO:0016567">
    <property type="term" value="P:protein ubiquitination"/>
    <property type="evidence" value="ECO:0007669"/>
    <property type="project" value="UniProtKB-UniPathway"/>
</dbReference>
<evidence type="ECO:0000256" key="6">
    <source>
        <dbReference type="ARBA" id="ARBA00022786"/>
    </source>
</evidence>
<evidence type="ECO:0000256" key="4">
    <source>
        <dbReference type="ARBA" id="ARBA00022679"/>
    </source>
</evidence>
<dbReference type="EMBL" id="QEFC01002140">
    <property type="protein sequence ID" value="KAE9454223.1"/>
    <property type="molecule type" value="Genomic_DNA"/>
</dbReference>
<dbReference type="InterPro" id="IPR045210">
    <property type="entry name" value="RING-Ubox_PUB"/>
</dbReference>
<protein>
    <recommendedName>
        <fullName evidence="3">RING-type E3 ubiquitin transferase</fullName>
        <ecNumber evidence="3">2.3.2.27</ecNumber>
    </recommendedName>
</protein>
<dbReference type="OrthoDB" id="6105938at2759"/>
<evidence type="ECO:0000313" key="9">
    <source>
        <dbReference type="EMBL" id="KAE9454223.1"/>
    </source>
</evidence>
<reference evidence="9 10" key="1">
    <citation type="journal article" date="2019" name="Genome Biol. Evol.">
        <title>The Rhododendron genome and chromosomal organization provide insight into shared whole-genome duplications across the heath family (Ericaceae).</title>
        <authorList>
            <person name="Soza V.L."/>
            <person name="Lindsley D."/>
            <person name="Waalkes A."/>
            <person name="Ramage E."/>
            <person name="Patwardhan R.P."/>
            <person name="Burton J.N."/>
            <person name="Adey A."/>
            <person name="Kumar A."/>
            <person name="Qiu R."/>
            <person name="Shendure J."/>
            <person name="Hall B."/>
        </authorList>
    </citation>
    <scope>NUCLEOTIDE SEQUENCE [LARGE SCALE GENOMIC DNA]</scope>
    <source>
        <strain evidence="9">RSF 1966-606</strain>
    </source>
</reference>
<accession>A0A6A4L3I2</accession>
<dbReference type="PROSITE" id="PS51698">
    <property type="entry name" value="U_BOX"/>
    <property type="match status" value="1"/>
</dbReference>
<feature type="compositionally biased region" description="Basic residues" evidence="7">
    <location>
        <begin position="691"/>
        <end position="700"/>
    </location>
</feature>
<comment type="pathway">
    <text evidence="2">Protein modification; protein ubiquitination.</text>
</comment>
<keyword evidence="6" id="KW-0833">Ubl conjugation pathway</keyword>
<proteinExistence type="predicted"/>
<dbReference type="Proteomes" id="UP000428333">
    <property type="component" value="Linkage Group LG08"/>
</dbReference>
<dbReference type="Gene3D" id="3.30.40.10">
    <property type="entry name" value="Zinc/RING finger domain, C3HC4 (zinc finger)"/>
    <property type="match status" value="1"/>
</dbReference>
<evidence type="ECO:0000256" key="5">
    <source>
        <dbReference type="ARBA" id="ARBA00022737"/>
    </source>
</evidence>
<dbReference type="PANTHER" id="PTHR23315">
    <property type="entry name" value="U BOX DOMAIN-CONTAINING"/>
    <property type="match status" value="1"/>
</dbReference>
<dbReference type="InterPro" id="IPR058678">
    <property type="entry name" value="ARM_PUB"/>
</dbReference>
<gene>
    <name evidence="9" type="ORF">C3L33_13870</name>
</gene>
<dbReference type="InterPro" id="IPR016024">
    <property type="entry name" value="ARM-type_fold"/>
</dbReference>
<comment type="catalytic activity">
    <reaction evidence="1">
        <text>S-ubiquitinyl-[E2 ubiquitin-conjugating enzyme]-L-cysteine + [acceptor protein]-L-lysine = [E2 ubiquitin-conjugating enzyme]-L-cysteine + N(6)-ubiquitinyl-[acceptor protein]-L-lysine.</text>
        <dbReference type="EC" id="2.3.2.27"/>
    </reaction>
</comment>
<dbReference type="InterPro" id="IPR011989">
    <property type="entry name" value="ARM-like"/>
</dbReference>
<dbReference type="InterPro" id="IPR003613">
    <property type="entry name" value="Ubox_domain"/>
</dbReference>
<dbReference type="SMART" id="SM00504">
    <property type="entry name" value="Ubox"/>
    <property type="match status" value="1"/>
</dbReference>
<dbReference type="UniPathway" id="UPA00143"/>
<dbReference type="InterPro" id="IPR013083">
    <property type="entry name" value="Znf_RING/FYVE/PHD"/>
</dbReference>
<dbReference type="GO" id="GO:0061630">
    <property type="term" value="F:ubiquitin protein ligase activity"/>
    <property type="evidence" value="ECO:0007669"/>
    <property type="project" value="UniProtKB-EC"/>
</dbReference>
<dbReference type="EC" id="2.3.2.27" evidence="3"/>
<feature type="domain" description="U-box" evidence="8">
    <location>
        <begin position="228"/>
        <end position="302"/>
    </location>
</feature>
<feature type="compositionally biased region" description="Basic and acidic residues" evidence="7">
    <location>
        <begin position="681"/>
        <end position="690"/>
    </location>
</feature>
<keyword evidence="10" id="KW-1185">Reference proteome</keyword>
<dbReference type="Pfam" id="PF25598">
    <property type="entry name" value="ARM_PUB"/>
    <property type="match status" value="1"/>
</dbReference>
<dbReference type="AlphaFoldDB" id="A0A6A4L3I2"/>
<dbReference type="Pfam" id="PF04564">
    <property type="entry name" value="U-box"/>
    <property type="match status" value="1"/>
</dbReference>
<evidence type="ECO:0000256" key="7">
    <source>
        <dbReference type="SAM" id="MobiDB-lite"/>
    </source>
</evidence>
<dbReference type="CDD" id="cd16664">
    <property type="entry name" value="RING-Ubox_PUB"/>
    <property type="match status" value="1"/>
</dbReference>
<name>A0A6A4L3I2_9ERIC</name>
<dbReference type="Gene3D" id="1.25.10.10">
    <property type="entry name" value="Leucine-rich Repeat Variant"/>
    <property type="match status" value="1"/>
</dbReference>
<dbReference type="FunFam" id="3.30.40.10:FF:000114">
    <property type="entry name" value="RING-type E3 ubiquitin transferase"/>
    <property type="match status" value="1"/>
</dbReference>
<dbReference type="SUPFAM" id="SSF57850">
    <property type="entry name" value="RING/U-box"/>
    <property type="match status" value="1"/>
</dbReference>
<evidence type="ECO:0000259" key="8">
    <source>
        <dbReference type="PROSITE" id="PS51698"/>
    </source>
</evidence>
<feature type="region of interest" description="Disordered" evidence="7">
    <location>
        <begin position="174"/>
        <end position="193"/>
    </location>
</feature>
<dbReference type="SUPFAM" id="SSF48371">
    <property type="entry name" value="ARM repeat"/>
    <property type="match status" value="1"/>
</dbReference>
<sequence length="720" mass="79774">MRVMDIAEVEEHLSAIGDAKLHGEMCKTLSVIYCKVMGVFPVLEAARPRSTTGIQALCSLHIALEKTKNILQHCAGCSKLYLAITGDSVVVKFEKAKFALEDSLRRVNDIVPEAIGCEFLYAPKKVHALAAHHGLILATGIGSQRVVSGSGYQSLISEISCELEGIEFSLDPSEKQIDDNDSQGSTPCSSPTVQGSFEGNCHAFDRQLSKLSSFNFKPNFRRSDQMPIPPEELRCPISLQLMYDPVIIASGQTYERICIEKWFSDGHNTCPKTQQHLLHLSLTPNYCVKGLVGSWCEQNGVYVPEGPPESLDLNYWRLVLSNCDSANSKSIDSIRSCKVKGIKVVPVEESCILEEVEGNAVEDGPGQEEEFEHNVFQRFDDVLMILDKEEDFRKKCKLVEQIRHLLKDDEEARVYMGANGFVEVLLRFLDCAVQKRHEMAQETGAMALFNLTVNNNRNKEMMLAAGVLPLLDELVSKSNSHGSATALYLNLSCLDEAKPIIGSSDAVPFLINVLGTETHPLAKLDAIHTLYNLSTLPSNIPKLLSSGIIDRLAFLVTDSSDHAWTEKCITVLINLTSSKLARGEMILNPSLISGLATVLDIGEPVEQEQATACLLILCNGNEKCSQMVLQEGVIPSLVSISVSGTMRGKQKAQKLLMLFREQRQRDPSPVRTPQLIESGDVDVRDPELRPKPKHLSKSVSRRKMGRAWSFWWKNKSFSQC</sequence>
<evidence type="ECO:0000313" key="10">
    <source>
        <dbReference type="Proteomes" id="UP000428333"/>
    </source>
</evidence>
<feature type="non-terminal residue" evidence="9">
    <location>
        <position position="1"/>
    </location>
</feature>
<evidence type="ECO:0000256" key="1">
    <source>
        <dbReference type="ARBA" id="ARBA00000900"/>
    </source>
</evidence>